<organism evidence="9 10">
    <name type="scientific">Purpureocillium lilacinum</name>
    <name type="common">Paecilomyces lilacinus</name>
    <dbReference type="NCBI Taxonomy" id="33203"/>
    <lineage>
        <taxon>Eukaryota</taxon>
        <taxon>Fungi</taxon>
        <taxon>Dikarya</taxon>
        <taxon>Ascomycota</taxon>
        <taxon>Pezizomycotina</taxon>
        <taxon>Sordariomycetes</taxon>
        <taxon>Hypocreomycetidae</taxon>
        <taxon>Hypocreales</taxon>
        <taxon>Ophiocordycipitaceae</taxon>
        <taxon>Purpureocillium</taxon>
    </lineage>
</organism>
<feature type="region of interest" description="Disordered" evidence="7">
    <location>
        <begin position="877"/>
        <end position="908"/>
    </location>
</feature>
<comment type="caution">
    <text evidence="9">The sequence shown here is derived from an EMBL/GenBank/DDBJ whole genome shotgun (WGS) entry which is preliminary data.</text>
</comment>
<dbReference type="Pfam" id="PF00172">
    <property type="entry name" value="Zn_clus"/>
    <property type="match status" value="1"/>
</dbReference>
<keyword evidence="5" id="KW-0804">Transcription</keyword>
<keyword evidence="3" id="KW-0805">Transcription regulation</keyword>
<feature type="region of interest" description="Disordered" evidence="7">
    <location>
        <begin position="769"/>
        <end position="827"/>
    </location>
</feature>
<dbReference type="GO" id="GO:0000978">
    <property type="term" value="F:RNA polymerase II cis-regulatory region sequence-specific DNA binding"/>
    <property type="evidence" value="ECO:0007669"/>
    <property type="project" value="TreeGrafter"/>
</dbReference>
<feature type="compositionally biased region" description="Polar residues" evidence="7">
    <location>
        <begin position="786"/>
        <end position="801"/>
    </location>
</feature>
<dbReference type="GO" id="GO:0008270">
    <property type="term" value="F:zinc ion binding"/>
    <property type="evidence" value="ECO:0007669"/>
    <property type="project" value="InterPro"/>
</dbReference>
<accession>A0A2U3EBT1</accession>
<dbReference type="PROSITE" id="PS50048">
    <property type="entry name" value="ZN2_CY6_FUNGAL_2"/>
    <property type="match status" value="1"/>
</dbReference>
<evidence type="ECO:0000256" key="6">
    <source>
        <dbReference type="ARBA" id="ARBA00023242"/>
    </source>
</evidence>
<dbReference type="InterPro" id="IPR007219">
    <property type="entry name" value="XnlR_reg_dom"/>
</dbReference>
<feature type="domain" description="Zn(2)-C6 fungal-type" evidence="8">
    <location>
        <begin position="29"/>
        <end position="60"/>
    </location>
</feature>
<dbReference type="Proteomes" id="UP000245956">
    <property type="component" value="Unassembled WGS sequence"/>
</dbReference>
<sequence>MSSSNAKRSAERLHGRTDSPRKRRRPATSCEACRTRKVRCDQGLPCGPCKRSRSKVDCVYRSEENNGSLNARSAVSLESDTEFHPNQARVSTSVLTGDGADNLAARIDRLERLLDRRETGHQYVPKEPSPVRPRLLLRSTPDKTRLFGPGHWMYIAQALVRLRDLFTSQAARMLTASFIEQPTEGMFDGNGADFELRGNGAAVPDIMKLFLRLRTMRKAVKARSAQNEPSGAGDLRSDFLQSLPPWTGCEKLLNRYWDFFDPLYRIVQGQESIWAEAKNLHIRLHETHSATGAAKDLPDSFLMKLGLMLALGGALSPNICDELHVEEASQYWIRLAQSWLTGQREKETMSLEGLRVFCLLLLAKQTTRHAAGLTWISAGSLVSAAMSMGLHRDPAKLQGITPSEGEARKRLWAATLELTVQAHLDTATPILVSTEDFDAPAPRPPGEAGEDLQSRLFESLPLRLRVARLVNGIKGPSYDEAILLANELRAEARDVVAFTQGLSKPRSNRRESFHSCYVDMVFHRYILMLLQPWMVKSRVDSRYYLARKMCTESALVIASYATEHGSIELQLLAEKGRGSFRGPISLPVVLVLCLETFLVLEEEGPTRRGVGGLDELLAASRARVASVLGNIMELTRGHIRDGSVSLKSFNFMASFLAQFRAIEEGRDPKRAVFTALGESLQECARLVQEAHPWLASMNENGHAEENRQEEAAPSAVDSISLDDFLNWDIASILNIPSLEGVLRGMIHALGDDSHRALPLKGNFPRASVYIANRPRRPSPAPRTPTQSTHGATAIHRNQTPAANHGRWRARQHSTRQRSAAQQQPGPCDALHSLAAGAPCLTGSARALPCPGHRFSSKIPMGAAAEQKIHVHIALVPPVSASTDRTSRPPPSSVPEPKKPPGPVSSGDTQTARLAASLRRLATAKTISSDIISSHSTKHVPTAADMAHEADTHTHIHTHTHTHTHLHTHHPSTKEPQPARLSRAGRHNTCDRRPHNDEAQPGPPRTGGPLRPCGPGHWCARICASLPSHVLLSTLGRRPRIKLRVQYVALLCALARPWSSSSSFPLPTLFSPSLSLLSAFCDTPKHARTHYTPLQPYPSSFLLSSAKRKETLATAIMPVEQQQMPQEPAPAAALPTTTESRTSSEQPVREDPRFPFYPPTVQHPFEVVYLGTRAGWELPWLRRRSVMPMLGVERPGRTVAGLAGPIAGTNRAAIVPSSPTSPPLRATQTLPRNFASSSLFIFVLTPTDWFRPVASRRAHEGRRLGAPARRRRRRGRLLRHVRGPVLLRVPRVLLLSGGVGWDDDELREHHGRGFQTNLSWWTLHGVEGTIAEKVTA</sequence>
<evidence type="ECO:0000256" key="1">
    <source>
        <dbReference type="ARBA" id="ARBA00022723"/>
    </source>
</evidence>
<dbReference type="Gene3D" id="4.10.240.10">
    <property type="entry name" value="Zn(2)-C6 fungal-type DNA-binding domain"/>
    <property type="match status" value="1"/>
</dbReference>
<dbReference type="PANTHER" id="PTHR31944:SF129">
    <property type="entry name" value="ASPYRIDONES CLUSTER REGULATOR APDR-RELATED"/>
    <property type="match status" value="1"/>
</dbReference>
<proteinExistence type="predicted"/>
<dbReference type="GO" id="GO:0001228">
    <property type="term" value="F:DNA-binding transcription activator activity, RNA polymerase II-specific"/>
    <property type="evidence" value="ECO:0007669"/>
    <property type="project" value="TreeGrafter"/>
</dbReference>
<dbReference type="InterPro" id="IPR036864">
    <property type="entry name" value="Zn2-C6_fun-type_DNA-bd_sf"/>
</dbReference>
<evidence type="ECO:0000256" key="5">
    <source>
        <dbReference type="ARBA" id="ARBA00023163"/>
    </source>
</evidence>
<dbReference type="InterPro" id="IPR001138">
    <property type="entry name" value="Zn2Cys6_DnaBD"/>
</dbReference>
<dbReference type="PANTHER" id="PTHR31944">
    <property type="entry name" value="HEME-RESPONSIVE ZINC FINGER TRANSCRIPTION FACTOR HAP1"/>
    <property type="match status" value="1"/>
</dbReference>
<dbReference type="CDD" id="cd12148">
    <property type="entry name" value="fungal_TF_MHR"/>
    <property type="match status" value="1"/>
</dbReference>
<dbReference type="GO" id="GO:0006351">
    <property type="term" value="P:DNA-templated transcription"/>
    <property type="evidence" value="ECO:0007669"/>
    <property type="project" value="InterPro"/>
</dbReference>
<reference evidence="9 10" key="1">
    <citation type="journal article" date="2016" name="Front. Microbiol.">
        <title>Genome and transcriptome sequences reveal the specific parasitism of the nematophagous Purpureocillium lilacinum 36-1.</title>
        <authorList>
            <person name="Xie J."/>
            <person name="Li S."/>
            <person name="Mo C."/>
            <person name="Xiao X."/>
            <person name="Peng D."/>
            <person name="Wang G."/>
            <person name="Xiao Y."/>
        </authorList>
    </citation>
    <scope>NUCLEOTIDE SEQUENCE [LARGE SCALE GENOMIC DNA]</scope>
    <source>
        <strain evidence="9 10">36-1</strain>
    </source>
</reference>
<keyword evidence="1" id="KW-0479">Metal-binding</keyword>
<protein>
    <submittedName>
        <fullName evidence="9">C6 transcription factor</fullName>
    </submittedName>
</protein>
<evidence type="ECO:0000256" key="2">
    <source>
        <dbReference type="ARBA" id="ARBA00022833"/>
    </source>
</evidence>
<evidence type="ECO:0000313" key="10">
    <source>
        <dbReference type="Proteomes" id="UP000245956"/>
    </source>
</evidence>
<evidence type="ECO:0000259" key="8">
    <source>
        <dbReference type="PROSITE" id="PS50048"/>
    </source>
</evidence>
<evidence type="ECO:0000256" key="4">
    <source>
        <dbReference type="ARBA" id="ARBA00023125"/>
    </source>
</evidence>
<feature type="region of interest" description="Disordered" evidence="7">
    <location>
        <begin position="1121"/>
        <end position="1154"/>
    </location>
</feature>
<dbReference type="Pfam" id="PF04082">
    <property type="entry name" value="Fungal_trans"/>
    <property type="match status" value="1"/>
</dbReference>
<feature type="compositionally biased region" description="Basic and acidic residues" evidence="7">
    <location>
        <begin position="987"/>
        <end position="997"/>
    </location>
</feature>
<feature type="compositionally biased region" description="Low complexity" evidence="7">
    <location>
        <begin position="1121"/>
        <end position="1138"/>
    </location>
</feature>
<keyword evidence="4" id="KW-0238">DNA-binding</keyword>
<feature type="compositionally biased region" description="Basic and acidic residues" evidence="7">
    <location>
        <begin position="8"/>
        <end position="20"/>
    </location>
</feature>
<name>A0A2U3EBT1_PURLI</name>
<feature type="compositionally biased region" description="Basic residues" evidence="7">
    <location>
        <begin position="805"/>
        <end position="815"/>
    </location>
</feature>
<feature type="region of interest" description="Disordered" evidence="7">
    <location>
        <begin position="1"/>
        <end position="31"/>
    </location>
</feature>
<feature type="compositionally biased region" description="Basic residues" evidence="7">
    <location>
        <begin position="958"/>
        <end position="970"/>
    </location>
</feature>
<dbReference type="InterPro" id="IPR051430">
    <property type="entry name" value="Fungal_TF_Env_Response"/>
</dbReference>
<evidence type="ECO:0000256" key="3">
    <source>
        <dbReference type="ARBA" id="ARBA00023015"/>
    </source>
</evidence>
<keyword evidence="2" id="KW-0862">Zinc</keyword>
<evidence type="ECO:0000256" key="7">
    <source>
        <dbReference type="SAM" id="MobiDB-lite"/>
    </source>
</evidence>
<dbReference type="PROSITE" id="PS00463">
    <property type="entry name" value="ZN2_CY6_FUNGAL_1"/>
    <property type="match status" value="1"/>
</dbReference>
<dbReference type="SMART" id="SM00066">
    <property type="entry name" value="GAL4"/>
    <property type="match status" value="1"/>
</dbReference>
<keyword evidence="6" id="KW-0539">Nucleus</keyword>
<feature type="region of interest" description="Disordered" evidence="7">
    <location>
        <begin position="958"/>
        <end position="1008"/>
    </location>
</feature>
<dbReference type="SUPFAM" id="SSF57701">
    <property type="entry name" value="Zn2/Cys6 DNA-binding domain"/>
    <property type="match status" value="1"/>
</dbReference>
<gene>
    <name evidence="9" type="ORF">PCL_12024</name>
</gene>
<dbReference type="GO" id="GO:0005634">
    <property type="term" value="C:nucleus"/>
    <property type="evidence" value="ECO:0007669"/>
    <property type="project" value="TreeGrafter"/>
</dbReference>
<evidence type="ECO:0000313" key="9">
    <source>
        <dbReference type="EMBL" id="PWI71930.1"/>
    </source>
</evidence>
<dbReference type="CDD" id="cd00067">
    <property type="entry name" value="GAL4"/>
    <property type="match status" value="1"/>
</dbReference>
<dbReference type="EMBL" id="LCWV01000007">
    <property type="protein sequence ID" value="PWI71930.1"/>
    <property type="molecule type" value="Genomic_DNA"/>
</dbReference>